<accession>A0A8H6FSA3</accession>
<dbReference type="RefSeq" id="XP_037163232.1">
    <property type="nucleotide sequence ID" value="XM_037309935.1"/>
</dbReference>
<comment type="caution">
    <text evidence="1">The sequence shown here is derived from an EMBL/GenBank/DDBJ whole genome shotgun (WGS) entry which is preliminary data.</text>
</comment>
<proteinExistence type="predicted"/>
<sequence>MLYSVWSDAQTVFLGLSTSVAPHKRNPTSKSSHSIPSPCRLSLKLSTSGSPSPTDTATGIIGNTNRTKCRSQLIRVSTSTSTTTNRSSTTTSVGKTTIRNGCSFTSTSVNICSHALRLDCDLDVPYYRDGSVSAIDWFCAWADIADGCEHRIKKLKCSVGVDVKKNRRLVEE</sequence>
<keyword evidence="2" id="KW-1185">Reference proteome</keyword>
<evidence type="ECO:0000313" key="2">
    <source>
        <dbReference type="Proteomes" id="UP000578531"/>
    </source>
</evidence>
<dbReference type="AlphaFoldDB" id="A0A8H6FSA3"/>
<gene>
    <name evidence="1" type="ORF">HO173_008035</name>
</gene>
<dbReference type="GeneID" id="59289691"/>
<dbReference type="EMBL" id="JACCJC010000034">
    <property type="protein sequence ID" value="KAF6233823.1"/>
    <property type="molecule type" value="Genomic_DNA"/>
</dbReference>
<evidence type="ECO:0000313" key="1">
    <source>
        <dbReference type="EMBL" id="KAF6233823.1"/>
    </source>
</evidence>
<reference evidence="1 2" key="1">
    <citation type="journal article" date="2020" name="Genomics">
        <title>Complete, high-quality genomes from long-read metagenomic sequencing of two wolf lichen thalli reveals enigmatic genome architecture.</title>
        <authorList>
            <person name="McKenzie S.K."/>
            <person name="Walston R.F."/>
            <person name="Allen J.L."/>
        </authorList>
    </citation>
    <scope>NUCLEOTIDE SEQUENCE [LARGE SCALE GENOMIC DNA]</scope>
    <source>
        <strain evidence="1">WasteWater2</strain>
    </source>
</reference>
<dbReference type="Proteomes" id="UP000578531">
    <property type="component" value="Unassembled WGS sequence"/>
</dbReference>
<name>A0A8H6FSA3_9LECA</name>
<protein>
    <submittedName>
        <fullName evidence="1">Uncharacterized protein</fullName>
    </submittedName>
</protein>
<organism evidence="1 2">
    <name type="scientific">Letharia columbiana</name>
    <dbReference type="NCBI Taxonomy" id="112416"/>
    <lineage>
        <taxon>Eukaryota</taxon>
        <taxon>Fungi</taxon>
        <taxon>Dikarya</taxon>
        <taxon>Ascomycota</taxon>
        <taxon>Pezizomycotina</taxon>
        <taxon>Lecanoromycetes</taxon>
        <taxon>OSLEUM clade</taxon>
        <taxon>Lecanoromycetidae</taxon>
        <taxon>Lecanorales</taxon>
        <taxon>Lecanorineae</taxon>
        <taxon>Parmeliaceae</taxon>
        <taxon>Letharia</taxon>
    </lineage>
</organism>